<dbReference type="SUPFAM" id="SSF52021">
    <property type="entry name" value="Carbamoyl phosphate synthetase, small subunit N-terminal domain"/>
    <property type="match status" value="1"/>
</dbReference>
<proteinExistence type="predicted"/>
<reference evidence="3" key="1">
    <citation type="submission" date="2021-02" db="EMBL/GenBank/DDBJ databases">
        <authorList>
            <person name="Nowell W R."/>
        </authorList>
    </citation>
    <scope>NUCLEOTIDE SEQUENCE</scope>
</reference>
<dbReference type="Gene3D" id="3.40.50.880">
    <property type="match status" value="1"/>
</dbReference>
<dbReference type="EMBL" id="CAJNOO010007447">
    <property type="protein sequence ID" value="CAF1468235.1"/>
    <property type="molecule type" value="Genomic_DNA"/>
</dbReference>
<dbReference type="SMART" id="SM01097">
    <property type="entry name" value="CPSase_sm_chain"/>
    <property type="match status" value="1"/>
</dbReference>
<gene>
    <name evidence="3" type="ORF">OTI717_LOCUS35245</name>
    <name evidence="2" type="ORF">RFH988_LOCUS37438</name>
</gene>
<dbReference type="PRINTS" id="PR00099">
    <property type="entry name" value="CPSGATASE"/>
</dbReference>
<evidence type="ECO:0000313" key="4">
    <source>
        <dbReference type="Proteomes" id="UP000663823"/>
    </source>
</evidence>
<dbReference type="InterPro" id="IPR002474">
    <property type="entry name" value="CarbamoylP_synth_ssu_N"/>
</dbReference>
<dbReference type="InterPro" id="IPR036480">
    <property type="entry name" value="CarbP_synth_ssu_N_sf"/>
</dbReference>
<organism evidence="3 4">
    <name type="scientific">Rotaria sordida</name>
    <dbReference type="NCBI Taxonomy" id="392033"/>
    <lineage>
        <taxon>Eukaryota</taxon>
        <taxon>Metazoa</taxon>
        <taxon>Spiralia</taxon>
        <taxon>Gnathifera</taxon>
        <taxon>Rotifera</taxon>
        <taxon>Eurotatoria</taxon>
        <taxon>Bdelloidea</taxon>
        <taxon>Philodinida</taxon>
        <taxon>Philodinidae</taxon>
        <taxon>Rotaria</taxon>
    </lineage>
</organism>
<sequence>MQRGTLILEDDCKFDGFVFGASTNVTGEVVFQTGIVGYTESLTDPSNCGRILVLTSPLIGNYDVPDEKAIDDFGIQRWVESNKIYASGLIVSTYTEQYSHWNAVESLSSWLNKHNVPGIDTRMLTKKLREHGTMIGKKPRVFNPTGKISIACIDCGLKNNQLRILCQLDAKVTVFPWNYSVKQDEFVGLFLSSRPGNPQTQCRDTIATIKSWIDSETIKPVFGISLGHQLMALAAGMKITKLKYENRGYNQPCLLEGTQRCFITSQNHGFAVEKVRFLPSG</sequence>
<dbReference type="Proteomes" id="UP000663823">
    <property type="component" value="Unassembled WGS sequence"/>
</dbReference>
<evidence type="ECO:0000259" key="1">
    <source>
        <dbReference type="SMART" id="SM01097"/>
    </source>
</evidence>
<dbReference type="Pfam" id="PF00117">
    <property type="entry name" value="GATase"/>
    <property type="match status" value="1"/>
</dbReference>
<accession>A0A819X0A3</accession>
<dbReference type="InterPro" id="IPR017926">
    <property type="entry name" value="GATASE"/>
</dbReference>
<dbReference type="OrthoDB" id="434at2759"/>
<dbReference type="PROSITE" id="PS51273">
    <property type="entry name" value="GATASE_TYPE_1"/>
    <property type="match status" value="1"/>
</dbReference>
<dbReference type="AlphaFoldDB" id="A0A819X0A3"/>
<dbReference type="Proteomes" id="UP000663882">
    <property type="component" value="Unassembled WGS sequence"/>
</dbReference>
<feature type="domain" description="Carbamoyl-phosphate synthase small subunit N-terminal" evidence="1">
    <location>
        <begin position="2"/>
        <end position="139"/>
    </location>
</feature>
<protein>
    <recommendedName>
        <fullName evidence="1">Carbamoyl-phosphate synthase small subunit N-terminal domain-containing protein</fullName>
    </recommendedName>
</protein>
<dbReference type="EMBL" id="CAJOAX010013432">
    <property type="protein sequence ID" value="CAF4130330.1"/>
    <property type="molecule type" value="Genomic_DNA"/>
</dbReference>
<evidence type="ECO:0000313" key="2">
    <source>
        <dbReference type="EMBL" id="CAF1468235.1"/>
    </source>
</evidence>
<comment type="caution">
    <text evidence="3">The sequence shown here is derived from an EMBL/GenBank/DDBJ whole genome shotgun (WGS) entry which is preliminary data.</text>
</comment>
<dbReference type="Pfam" id="PF00988">
    <property type="entry name" value="CPSase_sm_chain"/>
    <property type="match status" value="1"/>
</dbReference>
<evidence type="ECO:0000313" key="3">
    <source>
        <dbReference type="EMBL" id="CAF4130330.1"/>
    </source>
</evidence>
<dbReference type="SUPFAM" id="SSF52317">
    <property type="entry name" value="Class I glutamine amidotransferase-like"/>
    <property type="match status" value="1"/>
</dbReference>
<dbReference type="Gene3D" id="3.50.30.20">
    <property type="entry name" value="Carbamoyl-phosphate synthase small subunit, N-terminal domain"/>
    <property type="match status" value="1"/>
</dbReference>
<name>A0A819X0A3_9BILA</name>
<dbReference type="InterPro" id="IPR029062">
    <property type="entry name" value="Class_I_gatase-like"/>
</dbReference>